<sequence length="188" mass="21316">MAEWPLHVTQSFNSAAASDPAGTDSSVLYGPYTRLLCNLFSFDGPYEVLPQYQIQGDSINVTTIFVIELQRRPVFWMEVNPSASFRFSSKRKEADSQMRKRVADMRVNLAIPVLHGVSAFGTRLCFYRYDARSQELTPHRILAHPTLVTEFAPTDNWNCDLLQADGAQRLKQVVEEVKEMCSQIQPLA</sequence>
<protein>
    <recommendedName>
        <fullName evidence="3">Fungal-type protein kinase domain-containing protein</fullName>
    </recommendedName>
</protein>
<dbReference type="Proteomes" id="UP000054217">
    <property type="component" value="Unassembled WGS sequence"/>
</dbReference>
<reference evidence="1 2" key="1">
    <citation type="submission" date="2014-04" db="EMBL/GenBank/DDBJ databases">
        <authorList>
            <consortium name="DOE Joint Genome Institute"/>
            <person name="Kuo A."/>
            <person name="Kohler A."/>
            <person name="Costa M.D."/>
            <person name="Nagy L.G."/>
            <person name="Floudas D."/>
            <person name="Copeland A."/>
            <person name="Barry K.W."/>
            <person name="Cichocki N."/>
            <person name="Veneault-Fourrey C."/>
            <person name="LaButti K."/>
            <person name="Lindquist E.A."/>
            <person name="Lipzen A."/>
            <person name="Lundell T."/>
            <person name="Morin E."/>
            <person name="Murat C."/>
            <person name="Sun H."/>
            <person name="Tunlid A."/>
            <person name="Henrissat B."/>
            <person name="Grigoriev I.V."/>
            <person name="Hibbett D.S."/>
            <person name="Martin F."/>
            <person name="Nordberg H.P."/>
            <person name="Cantor M.N."/>
            <person name="Hua S.X."/>
        </authorList>
    </citation>
    <scope>NUCLEOTIDE SEQUENCE [LARGE SCALE GENOMIC DNA]</scope>
    <source>
        <strain evidence="1 2">Marx 270</strain>
    </source>
</reference>
<accession>A0A0C3PQ25</accession>
<organism evidence="1 2">
    <name type="scientific">Pisolithus tinctorius Marx 270</name>
    <dbReference type="NCBI Taxonomy" id="870435"/>
    <lineage>
        <taxon>Eukaryota</taxon>
        <taxon>Fungi</taxon>
        <taxon>Dikarya</taxon>
        <taxon>Basidiomycota</taxon>
        <taxon>Agaricomycotina</taxon>
        <taxon>Agaricomycetes</taxon>
        <taxon>Agaricomycetidae</taxon>
        <taxon>Boletales</taxon>
        <taxon>Sclerodermatineae</taxon>
        <taxon>Pisolithaceae</taxon>
        <taxon>Pisolithus</taxon>
    </lineage>
</organism>
<dbReference type="InParanoid" id="A0A0C3PQ25"/>
<dbReference type="STRING" id="870435.A0A0C3PQ25"/>
<dbReference type="EMBL" id="KN831950">
    <property type="protein sequence ID" value="KIO11066.1"/>
    <property type="molecule type" value="Genomic_DNA"/>
</dbReference>
<name>A0A0C3PQ25_PISTI</name>
<evidence type="ECO:0008006" key="3">
    <source>
        <dbReference type="Google" id="ProtNLM"/>
    </source>
</evidence>
<keyword evidence="2" id="KW-1185">Reference proteome</keyword>
<evidence type="ECO:0000313" key="1">
    <source>
        <dbReference type="EMBL" id="KIO11066.1"/>
    </source>
</evidence>
<proteinExistence type="predicted"/>
<evidence type="ECO:0000313" key="2">
    <source>
        <dbReference type="Proteomes" id="UP000054217"/>
    </source>
</evidence>
<dbReference type="OrthoDB" id="2606506at2759"/>
<dbReference type="AlphaFoldDB" id="A0A0C3PQ25"/>
<dbReference type="HOGENOM" id="CLU_085786_3_1_1"/>
<gene>
    <name evidence="1" type="ORF">M404DRAFT_127795</name>
</gene>
<reference evidence="2" key="2">
    <citation type="submission" date="2015-01" db="EMBL/GenBank/DDBJ databases">
        <title>Evolutionary Origins and Diversification of the Mycorrhizal Mutualists.</title>
        <authorList>
            <consortium name="DOE Joint Genome Institute"/>
            <consortium name="Mycorrhizal Genomics Consortium"/>
            <person name="Kohler A."/>
            <person name="Kuo A."/>
            <person name="Nagy L.G."/>
            <person name="Floudas D."/>
            <person name="Copeland A."/>
            <person name="Barry K.W."/>
            <person name="Cichocki N."/>
            <person name="Veneault-Fourrey C."/>
            <person name="LaButti K."/>
            <person name="Lindquist E.A."/>
            <person name="Lipzen A."/>
            <person name="Lundell T."/>
            <person name="Morin E."/>
            <person name="Murat C."/>
            <person name="Riley R."/>
            <person name="Ohm R."/>
            <person name="Sun H."/>
            <person name="Tunlid A."/>
            <person name="Henrissat B."/>
            <person name="Grigoriev I.V."/>
            <person name="Hibbett D.S."/>
            <person name="Martin F."/>
        </authorList>
    </citation>
    <scope>NUCLEOTIDE SEQUENCE [LARGE SCALE GENOMIC DNA]</scope>
    <source>
        <strain evidence="2">Marx 270</strain>
    </source>
</reference>